<evidence type="ECO:0000313" key="18">
    <source>
        <dbReference type="EMBL" id="KXA99508.1"/>
    </source>
</evidence>
<dbReference type="NCBIfam" id="TIGR00069">
    <property type="entry name" value="hisD"/>
    <property type="match status" value="1"/>
</dbReference>
<dbReference type="EC" id="1.1.1.23" evidence="4 11"/>
<dbReference type="Gene3D" id="1.20.5.1300">
    <property type="match status" value="1"/>
</dbReference>
<dbReference type="Pfam" id="PF00815">
    <property type="entry name" value="Histidinol_dh"/>
    <property type="match status" value="1"/>
</dbReference>
<feature type="binding site" evidence="11 14">
    <location>
        <position position="128"/>
    </location>
    <ligand>
        <name>NAD(+)</name>
        <dbReference type="ChEBI" id="CHEBI:57540"/>
    </ligand>
</feature>
<evidence type="ECO:0000256" key="12">
    <source>
        <dbReference type="PIRNR" id="PIRNR000099"/>
    </source>
</evidence>
<evidence type="ECO:0000256" key="5">
    <source>
        <dbReference type="ARBA" id="ARBA00016531"/>
    </source>
</evidence>
<sequence length="428" mass="46436">MQLVRLWKHPQRYYGRLLSRSEGDVAEAMPKARKIISDVEERGDIAIINYTKKFDGVTLSRNSIKVSESEVKEAYKTVKDEKIEALKTIAERVRKYHERQVPDEWMNKFGSGIEAGQIIRPIESVGIYAPGGAAQYPSSVLMTAIPAKVAGVKKIIVCTPPNSEGKVSSPSLIAADLAEVDEVYRIGGAQAIGAMAYGTRTVPRVEKIAGPGNVYVVAAKQIVSNDVDIDFAAGPSEVLIIADSTANPRRVAIDLIAQAEHDPSAAAVLATSSEKLAEEVCELISGLLKETTRRRVAAKALKKYGRVIITRSLKNAIKFANDYAPEHLQLMVKHPKKLLNEVQNAGAIFIGSYTPVAAGDLAIGPSHVLPTGGVARKRSGLSVLSFIRMPSVQKLTKKGLENLSEVIEELSELEGLEAHAKSVRERLK</sequence>
<evidence type="ECO:0000256" key="15">
    <source>
        <dbReference type="PIRSR" id="PIRSR000099-3"/>
    </source>
</evidence>
<evidence type="ECO:0000313" key="19">
    <source>
        <dbReference type="Proteomes" id="UP000070520"/>
    </source>
</evidence>
<dbReference type="SUPFAM" id="SSF53720">
    <property type="entry name" value="ALDH-like"/>
    <property type="match status" value="1"/>
</dbReference>
<feature type="active site" description="Proton acceptor" evidence="11 13">
    <location>
        <position position="327"/>
    </location>
</feature>
<keyword evidence="11 12" id="KW-0520">NAD</keyword>
<evidence type="ECO:0000256" key="8">
    <source>
        <dbReference type="ARBA" id="ARBA00023002"/>
    </source>
</evidence>
<dbReference type="Proteomes" id="UP000070520">
    <property type="component" value="Unassembled WGS sequence"/>
</dbReference>
<feature type="binding site" evidence="11 16">
    <location>
        <position position="360"/>
    </location>
    <ligand>
        <name>Zn(2+)</name>
        <dbReference type="ChEBI" id="CHEBI:29105"/>
    </ligand>
</feature>
<protein>
    <recommendedName>
        <fullName evidence="5 11">Histidinol dehydrogenase</fullName>
        <shortName evidence="11 12">HDH</shortName>
        <ecNumber evidence="4 11">1.1.1.23</ecNumber>
    </recommendedName>
</protein>
<dbReference type="PRINTS" id="PR00083">
    <property type="entry name" value="HOLDHDRGNASE"/>
</dbReference>
<dbReference type="FunFam" id="3.40.50.1980:FF:000001">
    <property type="entry name" value="Histidinol dehydrogenase"/>
    <property type="match status" value="1"/>
</dbReference>
<feature type="binding site" evidence="11 15">
    <location>
        <position position="236"/>
    </location>
    <ligand>
        <name>substrate</name>
    </ligand>
</feature>
<feature type="binding site" evidence="11 16">
    <location>
        <position position="258"/>
    </location>
    <ligand>
        <name>Zn(2+)</name>
        <dbReference type="ChEBI" id="CHEBI:29105"/>
    </ligand>
</feature>
<feature type="active site" description="Proton acceptor" evidence="11 13">
    <location>
        <position position="326"/>
    </location>
</feature>
<gene>
    <name evidence="11" type="primary">hisD</name>
    <name evidence="18" type="ORF">AKJ42_03080</name>
</gene>
<organism evidence="18 19">
    <name type="scientific">candidate division MSBL1 archaeon SCGC-AAA261C02</name>
    <dbReference type="NCBI Taxonomy" id="1698272"/>
    <lineage>
        <taxon>Archaea</taxon>
        <taxon>Methanobacteriati</taxon>
        <taxon>Methanobacteriota</taxon>
        <taxon>candidate division MSBL1</taxon>
    </lineage>
</organism>
<keyword evidence="19" id="KW-1185">Reference proteome</keyword>
<keyword evidence="9 11" id="KW-0368">Histidine biosynthesis</keyword>
<feature type="binding site" evidence="11 15">
    <location>
        <position position="360"/>
    </location>
    <ligand>
        <name>substrate</name>
    </ligand>
</feature>
<comment type="cofactor">
    <cofactor evidence="11 16">
        <name>Zn(2+)</name>
        <dbReference type="ChEBI" id="CHEBI:29105"/>
    </cofactor>
    <text evidence="11 16">Binds 1 zinc ion per subunit.</text>
</comment>
<dbReference type="CDD" id="cd06572">
    <property type="entry name" value="Histidinol_dh"/>
    <property type="match status" value="1"/>
</dbReference>
<dbReference type="Gene3D" id="3.40.50.1980">
    <property type="entry name" value="Nitrogenase molybdenum iron protein domain"/>
    <property type="match status" value="2"/>
</dbReference>
<dbReference type="EMBL" id="LHXW01000040">
    <property type="protein sequence ID" value="KXA99508.1"/>
    <property type="molecule type" value="Genomic_DNA"/>
</dbReference>
<comment type="pathway">
    <text evidence="2 11 12">Amino-acid biosynthesis; L-histidine biosynthesis; L-histidine from 5-phospho-alpha-D-ribose 1-diphosphate: step 9/9.</text>
</comment>
<dbReference type="InterPro" id="IPR022695">
    <property type="entry name" value="Histidinol_DH_monofunct"/>
</dbReference>
<feature type="binding site" evidence="11 15">
    <location>
        <position position="258"/>
    </location>
    <ligand>
        <name>substrate</name>
    </ligand>
</feature>
<evidence type="ECO:0000256" key="11">
    <source>
        <dbReference type="HAMAP-Rule" id="MF_01024"/>
    </source>
</evidence>
<feature type="binding site" evidence="11 15">
    <location>
        <position position="327"/>
    </location>
    <ligand>
        <name>substrate</name>
    </ligand>
</feature>
<feature type="binding site" evidence="11 15">
    <location>
        <position position="261"/>
    </location>
    <ligand>
        <name>substrate</name>
    </ligand>
</feature>
<dbReference type="GO" id="GO:0004399">
    <property type="term" value="F:histidinol dehydrogenase activity"/>
    <property type="evidence" value="ECO:0007669"/>
    <property type="project" value="UniProtKB-UniRule"/>
</dbReference>
<comment type="caution">
    <text evidence="18">The sequence shown here is derived from an EMBL/GenBank/DDBJ whole genome shotgun (WGS) entry which is preliminary data.</text>
</comment>
<evidence type="ECO:0000256" key="1">
    <source>
        <dbReference type="ARBA" id="ARBA00003850"/>
    </source>
</evidence>
<evidence type="ECO:0000256" key="4">
    <source>
        <dbReference type="ARBA" id="ARBA00012965"/>
    </source>
</evidence>
<comment type="function">
    <text evidence="1 11 12">Catalyzes the sequential NAD-dependent oxidations of L-histidinol to L-histidinaldehyde and then to L-histidine.</text>
</comment>
<evidence type="ECO:0000256" key="2">
    <source>
        <dbReference type="ARBA" id="ARBA00004940"/>
    </source>
</evidence>
<dbReference type="UniPathway" id="UPA00031">
    <property type="reaction ID" value="UER00014"/>
</dbReference>
<accession>A0A133UZ87</accession>
<dbReference type="PIRSF" id="PIRSF000099">
    <property type="entry name" value="Histidinol_dh"/>
    <property type="match status" value="1"/>
</dbReference>
<feature type="binding site" evidence="11 16">
    <location>
        <position position="419"/>
    </location>
    <ligand>
        <name>Zn(2+)</name>
        <dbReference type="ChEBI" id="CHEBI:29105"/>
    </ligand>
</feature>
<evidence type="ECO:0000256" key="3">
    <source>
        <dbReference type="ARBA" id="ARBA00010178"/>
    </source>
</evidence>
<evidence type="ECO:0000256" key="10">
    <source>
        <dbReference type="ARBA" id="ARBA00049489"/>
    </source>
</evidence>
<dbReference type="HAMAP" id="MF_01024">
    <property type="entry name" value="HisD"/>
    <property type="match status" value="1"/>
</dbReference>
<evidence type="ECO:0000256" key="16">
    <source>
        <dbReference type="PIRSR" id="PIRSR000099-4"/>
    </source>
</evidence>
<keyword evidence="8 11" id="KW-0560">Oxidoreductase</keyword>
<dbReference type="PANTHER" id="PTHR21256:SF2">
    <property type="entry name" value="HISTIDINE BIOSYNTHESIS TRIFUNCTIONAL PROTEIN"/>
    <property type="match status" value="1"/>
</dbReference>
<keyword evidence="7 11" id="KW-0862">Zinc</keyword>
<feature type="binding site" evidence="11 15">
    <location>
        <position position="414"/>
    </location>
    <ligand>
        <name>substrate</name>
    </ligand>
</feature>
<dbReference type="PANTHER" id="PTHR21256">
    <property type="entry name" value="HISTIDINOL DEHYDROGENASE HDH"/>
    <property type="match status" value="1"/>
</dbReference>
<evidence type="ECO:0000256" key="13">
    <source>
        <dbReference type="PIRSR" id="PIRSR000099-1"/>
    </source>
</evidence>
<reference evidence="18 19" key="1">
    <citation type="journal article" date="2016" name="Sci. Rep.">
        <title>Metabolic traits of an uncultured archaeal lineage -MSBL1- from brine pools of the Red Sea.</title>
        <authorList>
            <person name="Mwirichia R."/>
            <person name="Alam I."/>
            <person name="Rashid M."/>
            <person name="Vinu M."/>
            <person name="Ba-Alawi W."/>
            <person name="Anthony Kamau A."/>
            <person name="Kamanda Ngugi D."/>
            <person name="Goker M."/>
            <person name="Klenk H.P."/>
            <person name="Bajic V."/>
            <person name="Stingl U."/>
        </authorList>
    </citation>
    <scope>NUCLEOTIDE SEQUENCE [LARGE SCALE GENOMIC DNA]</scope>
    <source>
        <strain evidence="18">SCGC-AAA261C02</strain>
    </source>
</reference>
<dbReference type="GO" id="GO:0005737">
    <property type="term" value="C:cytoplasm"/>
    <property type="evidence" value="ECO:0007669"/>
    <property type="project" value="TreeGrafter"/>
</dbReference>
<dbReference type="FunFam" id="3.40.50.1980:FF:000026">
    <property type="entry name" value="Histidinol dehydrogenase"/>
    <property type="match status" value="1"/>
</dbReference>
<evidence type="ECO:0000256" key="17">
    <source>
        <dbReference type="RuleBase" id="RU004175"/>
    </source>
</evidence>
<evidence type="ECO:0000256" key="9">
    <source>
        <dbReference type="ARBA" id="ARBA00023102"/>
    </source>
</evidence>
<dbReference type="GO" id="GO:0008270">
    <property type="term" value="F:zinc ion binding"/>
    <property type="evidence" value="ECO:0007669"/>
    <property type="project" value="UniProtKB-UniRule"/>
</dbReference>
<evidence type="ECO:0000256" key="6">
    <source>
        <dbReference type="ARBA" id="ARBA00022723"/>
    </source>
</evidence>
<dbReference type="AlphaFoldDB" id="A0A133UZ87"/>
<feature type="binding site" evidence="11 14">
    <location>
        <position position="190"/>
    </location>
    <ligand>
        <name>NAD(+)</name>
        <dbReference type="ChEBI" id="CHEBI:57540"/>
    </ligand>
</feature>
<evidence type="ECO:0000256" key="14">
    <source>
        <dbReference type="PIRSR" id="PIRSR000099-2"/>
    </source>
</evidence>
<dbReference type="InterPro" id="IPR016161">
    <property type="entry name" value="Ald_DH/histidinol_DH"/>
</dbReference>
<feature type="binding site" evidence="11 15">
    <location>
        <position position="419"/>
    </location>
    <ligand>
        <name>substrate</name>
    </ligand>
</feature>
<feature type="binding site" evidence="11 14">
    <location>
        <position position="213"/>
    </location>
    <ligand>
        <name>NAD(+)</name>
        <dbReference type="ChEBI" id="CHEBI:57540"/>
    </ligand>
</feature>
<dbReference type="GO" id="GO:0051287">
    <property type="term" value="F:NAD binding"/>
    <property type="evidence" value="ECO:0007669"/>
    <property type="project" value="InterPro"/>
</dbReference>
<keyword evidence="6 11" id="KW-0479">Metal-binding</keyword>
<comment type="similarity">
    <text evidence="3 11 12 17">Belongs to the histidinol dehydrogenase family.</text>
</comment>
<dbReference type="PATRIC" id="fig|1698272.3.peg.524"/>
<name>A0A133UZ87_9EURY</name>
<keyword evidence="11 12" id="KW-0028">Amino-acid biosynthesis</keyword>
<dbReference type="GO" id="GO:0000105">
    <property type="term" value="P:L-histidine biosynthetic process"/>
    <property type="evidence" value="ECO:0007669"/>
    <property type="project" value="UniProtKB-UniRule"/>
</dbReference>
<evidence type="ECO:0000256" key="7">
    <source>
        <dbReference type="ARBA" id="ARBA00022833"/>
    </source>
</evidence>
<comment type="catalytic activity">
    <reaction evidence="10 11 12">
        <text>L-histidinol + 2 NAD(+) + H2O = L-histidine + 2 NADH + 3 H(+)</text>
        <dbReference type="Rhea" id="RHEA:20641"/>
        <dbReference type="ChEBI" id="CHEBI:15377"/>
        <dbReference type="ChEBI" id="CHEBI:15378"/>
        <dbReference type="ChEBI" id="CHEBI:57540"/>
        <dbReference type="ChEBI" id="CHEBI:57595"/>
        <dbReference type="ChEBI" id="CHEBI:57699"/>
        <dbReference type="ChEBI" id="CHEBI:57945"/>
        <dbReference type="EC" id="1.1.1.23"/>
    </reaction>
</comment>
<dbReference type="InterPro" id="IPR012131">
    <property type="entry name" value="Hstdl_DH"/>
</dbReference>
<feature type="binding site" evidence="11 16">
    <location>
        <position position="261"/>
    </location>
    <ligand>
        <name>Zn(2+)</name>
        <dbReference type="ChEBI" id="CHEBI:29105"/>
    </ligand>
</feature>
<proteinExistence type="inferred from homology"/>